<feature type="compositionally biased region" description="Low complexity" evidence="2">
    <location>
        <begin position="40"/>
        <end position="57"/>
    </location>
</feature>
<dbReference type="GO" id="GO:0008270">
    <property type="term" value="F:zinc ion binding"/>
    <property type="evidence" value="ECO:0007669"/>
    <property type="project" value="UniProtKB-KW"/>
</dbReference>
<feature type="domain" description="C2H2-type" evidence="3">
    <location>
        <begin position="135"/>
        <end position="163"/>
    </location>
</feature>
<dbReference type="Gene3D" id="3.30.160.60">
    <property type="entry name" value="Classic Zinc Finger"/>
    <property type="match status" value="1"/>
</dbReference>
<keyword evidence="1" id="KW-0862">Zinc</keyword>
<evidence type="ECO:0000313" key="5">
    <source>
        <dbReference type="Proteomes" id="UP000663193"/>
    </source>
</evidence>
<dbReference type="PROSITE" id="PS50157">
    <property type="entry name" value="ZINC_FINGER_C2H2_2"/>
    <property type="match status" value="2"/>
</dbReference>
<dbReference type="AlphaFoldDB" id="A0A7U2F7E8"/>
<evidence type="ECO:0000313" key="4">
    <source>
        <dbReference type="EMBL" id="QRC97849.1"/>
    </source>
</evidence>
<dbReference type="PROSITE" id="PS00028">
    <property type="entry name" value="ZINC_FINGER_C2H2_1"/>
    <property type="match status" value="2"/>
</dbReference>
<gene>
    <name evidence="4" type="ORF">JI435_411140</name>
</gene>
<dbReference type="SMART" id="SM00355">
    <property type="entry name" value="ZnF_C2H2"/>
    <property type="match status" value="2"/>
</dbReference>
<dbReference type="SUPFAM" id="SSF57667">
    <property type="entry name" value="beta-beta-alpha zinc fingers"/>
    <property type="match status" value="1"/>
</dbReference>
<evidence type="ECO:0000259" key="3">
    <source>
        <dbReference type="PROSITE" id="PS50157"/>
    </source>
</evidence>
<evidence type="ECO:0000256" key="2">
    <source>
        <dbReference type="SAM" id="MobiDB-lite"/>
    </source>
</evidence>
<sequence>MIDLCTCPVSNGAQGDAQHMEGANASQKAKQEVTPCTTDASLSSMYSLASPSSTASSQKHNHSRPTVVFSSRHLRPLAMATERNESGNHTQVVQHRQLTRGTKAPKLYTCNQCTKGYAHAKNLREHKAKHRNKRYSCEICGESVADKRNLPRHKRLRHSTRGRLTAAPTEQTTIDTEERSREETVKEKPTQDECNTGGNCFI</sequence>
<dbReference type="InterPro" id="IPR036236">
    <property type="entry name" value="Znf_C2H2_sf"/>
</dbReference>
<dbReference type="Pfam" id="PF00096">
    <property type="entry name" value="zf-C2H2"/>
    <property type="match status" value="2"/>
</dbReference>
<proteinExistence type="predicted"/>
<feature type="domain" description="C2H2-type" evidence="3">
    <location>
        <begin position="108"/>
        <end position="135"/>
    </location>
</feature>
<protein>
    <recommendedName>
        <fullName evidence="3">C2H2-type domain-containing protein</fullName>
    </recommendedName>
</protein>
<accession>A0A7U2F7E8</accession>
<feature type="compositionally biased region" description="Polar residues" evidence="2">
    <location>
        <begin position="24"/>
        <end position="39"/>
    </location>
</feature>
<dbReference type="EMBL" id="CP069030">
    <property type="protein sequence ID" value="QRC97849.1"/>
    <property type="molecule type" value="Genomic_DNA"/>
</dbReference>
<feature type="compositionally biased region" description="Basic and acidic residues" evidence="2">
    <location>
        <begin position="176"/>
        <end position="191"/>
    </location>
</feature>
<dbReference type="Proteomes" id="UP000663193">
    <property type="component" value="Chromosome 8"/>
</dbReference>
<dbReference type="VEuPathDB" id="FungiDB:JI435_411140"/>
<reference evidence="5" key="1">
    <citation type="journal article" date="2021" name="BMC Genomics">
        <title>Chromosome-level genome assembly and manually-curated proteome of model necrotroph Parastagonospora nodorum Sn15 reveals a genome-wide trove of candidate effector homologs, and redundancy of virulence-related functions within an accessory chromosome.</title>
        <authorList>
            <person name="Bertazzoni S."/>
            <person name="Jones D.A.B."/>
            <person name="Phan H.T."/>
            <person name="Tan K.-C."/>
            <person name="Hane J.K."/>
        </authorList>
    </citation>
    <scope>NUCLEOTIDE SEQUENCE [LARGE SCALE GENOMIC DNA]</scope>
    <source>
        <strain evidence="5">SN15 / ATCC MYA-4574 / FGSC 10173)</strain>
    </source>
</reference>
<evidence type="ECO:0000256" key="1">
    <source>
        <dbReference type="PROSITE-ProRule" id="PRU00042"/>
    </source>
</evidence>
<keyword evidence="1" id="KW-0479">Metal-binding</keyword>
<feature type="region of interest" description="Disordered" evidence="2">
    <location>
        <begin position="16"/>
        <end position="67"/>
    </location>
</feature>
<dbReference type="InterPro" id="IPR013087">
    <property type="entry name" value="Znf_C2H2_type"/>
</dbReference>
<keyword evidence="1" id="KW-0863">Zinc-finger</keyword>
<organism evidence="4 5">
    <name type="scientific">Phaeosphaeria nodorum (strain SN15 / ATCC MYA-4574 / FGSC 10173)</name>
    <name type="common">Glume blotch fungus</name>
    <name type="synonym">Parastagonospora nodorum</name>
    <dbReference type="NCBI Taxonomy" id="321614"/>
    <lineage>
        <taxon>Eukaryota</taxon>
        <taxon>Fungi</taxon>
        <taxon>Dikarya</taxon>
        <taxon>Ascomycota</taxon>
        <taxon>Pezizomycotina</taxon>
        <taxon>Dothideomycetes</taxon>
        <taxon>Pleosporomycetidae</taxon>
        <taxon>Pleosporales</taxon>
        <taxon>Pleosporineae</taxon>
        <taxon>Phaeosphaeriaceae</taxon>
        <taxon>Parastagonospora</taxon>
    </lineage>
</organism>
<name>A0A7U2F7E8_PHANO</name>
<feature type="region of interest" description="Disordered" evidence="2">
    <location>
        <begin position="159"/>
        <end position="195"/>
    </location>
</feature>
<dbReference type="OrthoDB" id="8117402at2759"/>
<keyword evidence="5" id="KW-1185">Reference proteome</keyword>